<dbReference type="EC" id="1.5.1.3" evidence="3 7"/>
<dbReference type="Pfam" id="PF00186">
    <property type="entry name" value="DHFR_1"/>
    <property type="match status" value="1"/>
</dbReference>
<feature type="domain" description="DHFR" evidence="9">
    <location>
        <begin position="1"/>
        <end position="155"/>
    </location>
</feature>
<dbReference type="PANTHER" id="PTHR48069:SF3">
    <property type="entry name" value="DIHYDROFOLATE REDUCTASE"/>
    <property type="match status" value="1"/>
</dbReference>
<evidence type="ECO:0000313" key="10">
    <source>
        <dbReference type="EMBL" id="MDQ0164421.1"/>
    </source>
</evidence>
<organism evidence="10 11">
    <name type="scientific">Caldalkalibacillus horti</name>
    <dbReference type="NCBI Taxonomy" id="77523"/>
    <lineage>
        <taxon>Bacteria</taxon>
        <taxon>Bacillati</taxon>
        <taxon>Bacillota</taxon>
        <taxon>Bacilli</taxon>
        <taxon>Bacillales</taxon>
        <taxon>Bacillaceae</taxon>
        <taxon>Caldalkalibacillus</taxon>
    </lineage>
</organism>
<dbReference type="Proteomes" id="UP001235840">
    <property type="component" value="Unassembled WGS sequence"/>
</dbReference>
<dbReference type="PIRSF" id="PIRSF000194">
    <property type="entry name" value="DHFR"/>
    <property type="match status" value="1"/>
</dbReference>
<dbReference type="SUPFAM" id="SSF53597">
    <property type="entry name" value="Dihydrofolate reductase-like"/>
    <property type="match status" value="1"/>
</dbReference>
<evidence type="ECO:0000256" key="5">
    <source>
        <dbReference type="ARBA" id="ARBA00022857"/>
    </source>
</evidence>
<evidence type="ECO:0000256" key="6">
    <source>
        <dbReference type="ARBA" id="ARBA00023002"/>
    </source>
</evidence>
<dbReference type="CDD" id="cd00209">
    <property type="entry name" value="DHFR"/>
    <property type="match status" value="1"/>
</dbReference>
<comment type="function">
    <text evidence="7">Key enzyme in folate metabolism. Catalyzes an essential reaction for de novo glycine and purine synthesis, and for DNA precursor synthesis.</text>
</comment>
<gene>
    <name evidence="10" type="ORF">J2S11_000320</name>
</gene>
<sequence length="156" mass="18164">MISMIACSSQNGVIGQDNDMPWHLPEDLKFFKKTTLGHTVVMGRKTFESIGKPLPQRRNIIITRSKDFLPEGCEVMHSVEEVLQVEGDIFITGGAQLYEQFLPHADRIYLTVIHEDIEGDTFFPSLDQSWEVIEERKGQRDEKNPYEYTFYTYERK</sequence>
<dbReference type="InterPro" id="IPR024072">
    <property type="entry name" value="DHFR-like_dom_sf"/>
</dbReference>
<comment type="similarity">
    <text evidence="2 7 8">Belongs to the dihydrofolate reductase family.</text>
</comment>
<dbReference type="InterPro" id="IPR001796">
    <property type="entry name" value="DHFR_dom"/>
</dbReference>
<comment type="caution">
    <text evidence="10">The sequence shown here is derived from an EMBL/GenBank/DDBJ whole genome shotgun (WGS) entry which is preliminary data.</text>
</comment>
<keyword evidence="5 7" id="KW-0521">NADP</keyword>
<evidence type="ECO:0000256" key="3">
    <source>
        <dbReference type="ARBA" id="ARBA00012856"/>
    </source>
</evidence>
<accession>A0ABT9VTV8</accession>
<dbReference type="InterPro" id="IPR017925">
    <property type="entry name" value="DHFR_CS"/>
</dbReference>
<evidence type="ECO:0000256" key="2">
    <source>
        <dbReference type="ARBA" id="ARBA00009539"/>
    </source>
</evidence>
<reference evidence="10 11" key="1">
    <citation type="submission" date="2023-07" db="EMBL/GenBank/DDBJ databases">
        <title>Genomic Encyclopedia of Type Strains, Phase IV (KMG-IV): sequencing the most valuable type-strain genomes for metagenomic binning, comparative biology and taxonomic classification.</title>
        <authorList>
            <person name="Goeker M."/>
        </authorList>
    </citation>
    <scope>NUCLEOTIDE SEQUENCE [LARGE SCALE GENOMIC DNA]</scope>
    <source>
        <strain evidence="10 11">DSM 12751</strain>
    </source>
</reference>
<protein>
    <recommendedName>
        <fullName evidence="3 7">Dihydrofolate reductase</fullName>
        <ecNumber evidence="3 7">1.5.1.3</ecNumber>
    </recommendedName>
</protein>
<keyword evidence="4 7" id="KW-0554">One-carbon metabolism</keyword>
<dbReference type="PRINTS" id="PR00070">
    <property type="entry name" value="DHFR"/>
</dbReference>
<dbReference type="EMBL" id="JAUSTY010000001">
    <property type="protein sequence ID" value="MDQ0164421.1"/>
    <property type="molecule type" value="Genomic_DNA"/>
</dbReference>
<evidence type="ECO:0000256" key="1">
    <source>
        <dbReference type="ARBA" id="ARBA00004903"/>
    </source>
</evidence>
<dbReference type="Gene3D" id="3.40.430.10">
    <property type="entry name" value="Dihydrofolate Reductase, subunit A"/>
    <property type="match status" value="1"/>
</dbReference>
<dbReference type="PROSITE" id="PS00075">
    <property type="entry name" value="DHFR_1"/>
    <property type="match status" value="1"/>
</dbReference>
<evidence type="ECO:0000256" key="8">
    <source>
        <dbReference type="RuleBase" id="RU004474"/>
    </source>
</evidence>
<dbReference type="PROSITE" id="PS51330">
    <property type="entry name" value="DHFR_2"/>
    <property type="match status" value="1"/>
</dbReference>
<name>A0ABT9VTV8_9BACI</name>
<evidence type="ECO:0000259" key="9">
    <source>
        <dbReference type="PROSITE" id="PS51330"/>
    </source>
</evidence>
<dbReference type="GO" id="GO:0004146">
    <property type="term" value="F:dihydrofolate reductase activity"/>
    <property type="evidence" value="ECO:0007669"/>
    <property type="project" value="UniProtKB-EC"/>
</dbReference>
<evidence type="ECO:0000313" key="11">
    <source>
        <dbReference type="Proteomes" id="UP001235840"/>
    </source>
</evidence>
<dbReference type="PANTHER" id="PTHR48069">
    <property type="entry name" value="DIHYDROFOLATE REDUCTASE"/>
    <property type="match status" value="1"/>
</dbReference>
<comment type="catalytic activity">
    <reaction evidence="7">
        <text>(6S)-5,6,7,8-tetrahydrofolate + NADP(+) = 7,8-dihydrofolate + NADPH + H(+)</text>
        <dbReference type="Rhea" id="RHEA:15009"/>
        <dbReference type="ChEBI" id="CHEBI:15378"/>
        <dbReference type="ChEBI" id="CHEBI:57451"/>
        <dbReference type="ChEBI" id="CHEBI:57453"/>
        <dbReference type="ChEBI" id="CHEBI:57783"/>
        <dbReference type="ChEBI" id="CHEBI:58349"/>
        <dbReference type="EC" id="1.5.1.3"/>
    </reaction>
</comment>
<dbReference type="InterPro" id="IPR012259">
    <property type="entry name" value="DHFR"/>
</dbReference>
<comment type="pathway">
    <text evidence="1 7">Cofactor biosynthesis; tetrahydrofolate biosynthesis; 5,6,7,8-tetrahydrofolate from 7,8-dihydrofolate: step 1/1.</text>
</comment>
<keyword evidence="6 7" id="KW-0560">Oxidoreductase</keyword>
<evidence type="ECO:0000256" key="4">
    <source>
        <dbReference type="ARBA" id="ARBA00022563"/>
    </source>
</evidence>
<proteinExistence type="inferred from homology"/>
<dbReference type="RefSeq" id="WP_307389988.1">
    <property type="nucleotide sequence ID" value="NZ_BAAADK010000021.1"/>
</dbReference>
<keyword evidence="11" id="KW-1185">Reference proteome</keyword>
<evidence type="ECO:0000256" key="7">
    <source>
        <dbReference type="PIRNR" id="PIRNR000194"/>
    </source>
</evidence>